<proteinExistence type="predicted"/>
<dbReference type="Proteomes" id="UP000061569">
    <property type="component" value="Chromosome"/>
</dbReference>
<gene>
    <name evidence="1" type="ORF">GLE_2843</name>
</gene>
<accession>A0A0S2DIV0</accession>
<dbReference type="PATRIC" id="fig|69.6.peg.2802"/>
<organism evidence="1 2">
    <name type="scientific">Lysobacter enzymogenes</name>
    <dbReference type="NCBI Taxonomy" id="69"/>
    <lineage>
        <taxon>Bacteria</taxon>
        <taxon>Pseudomonadati</taxon>
        <taxon>Pseudomonadota</taxon>
        <taxon>Gammaproteobacteria</taxon>
        <taxon>Lysobacterales</taxon>
        <taxon>Lysobacteraceae</taxon>
        <taxon>Lysobacter</taxon>
    </lineage>
</organism>
<protein>
    <submittedName>
        <fullName evidence="1">Uncharacterized protein</fullName>
    </submittedName>
</protein>
<name>A0A0S2DIV0_LYSEN</name>
<dbReference type="KEGG" id="lez:GLE_2843"/>
<reference evidence="1 2" key="1">
    <citation type="submission" date="2015-11" db="EMBL/GenBank/DDBJ databases">
        <title>Genome sequences of Lysobacter enzymogenes strain C3 and Lysobacter antibioticus ATCC 29479.</title>
        <authorList>
            <person name="Kobayashi D.Y."/>
        </authorList>
    </citation>
    <scope>NUCLEOTIDE SEQUENCE [LARGE SCALE GENOMIC DNA]</scope>
    <source>
        <strain evidence="1 2">C3</strain>
    </source>
</reference>
<evidence type="ECO:0000313" key="2">
    <source>
        <dbReference type="Proteomes" id="UP000061569"/>
    </source>
</evidence>
<dbReference type="EMBL" id="CP013140">
    <property type="protein sequence ID" value="ALN58191.1"/>
    <property type="molecule type" value="Genomic_DNA"/>
</dbReference>
<dbReference type="AlphaFoldDB" id="A0A0S2DIV0"/>
<evidence type="ECO:0000313" key="1">
    <source>
        <dbReference type="EMBL" id="ALN58191.1"/>
    </source>
</evidence>
<sequence>MILKKFEIPAGRPIPEDQRGYFGPSAELVRFKPAPVLPAEVVGRRIDEVCSNLGTYGMGGAGMFGLRLDAQWLVFALWSAAQWMIAEGRRVEDARYARDGAPPPWRSDLGDELSGRVLGRTIAALDVRRRSMDLSLDDGFAIRIDEDPATRPIWEGNQKPRKFGWRDDLRRAVFLCPTDEIWI</sequence>